<feature type="region of interest" description="Disordered" evidence="1">
    <location>
        <begin position="86"/>
        <end position="121"/>
    </location>
</feature>
<evidence type="ECO:0000256" key="1">
    <source>
        <dbReference type="SAM" id="MobiDB-lite"/>
    </source>
</evidence>
<evidence type="ECO:0000313" key="2">
    <source>
        <dbReference type="EMBL" id="SPQ94898.1"/>
    </source>
</evidence>
<feature type="region of interest" description="Disordered" evidence="1">
    <location>
        <begin position="343"/>
        <end position="377"/>
    </location>
</feature>
<feature type="compositionally biased region" description="Pro residues" evidence="1">
    <location>
        <begin position="456"/>
        <end position="481"/>
    </location>
</feature>
<sequence length="497" mass="52772">MASTATAAATATSPAPPAANPVPVSNGPGSETSSDDEYELVGADTVTPAVRSNAAPATSNAPSGGQQRGVESEDIEALMALAEFASAPAVADATKKRPRIAEQGSTGSVDKKKPKSTASAAAKSVAVGQAAAYTEQQAQQWRHQQAQQQFQQQQQQQAQQQQLPPPQQHQQQQARKAGAAQPSVTAATGATGSRAYASVMPAHNRCSRHVAIAYYIYYQQRAALMKQQGARATQVIMDPTLEARRLKEKSEWLKRTQQQQIAADQGIPPGAQYIMGYGQGPYGAPTQFAQQQQAFQMSMMQQPQQYMHAYASPYYAAGAIPAQPNQQLTNQYLAYAAQHQQQQMMQHHMQQQQQQQQQQPGGGGAVPQLAGTQPQADQLRPEQLLTVQNAYAQHVALAQARFSQTLRDHSTHVQAARQMDATGAPVRQAPLHSAPSSAASAAVKPAAAPASVQQAPQPPQSLPPARSPSPPSKPHPSPPPVSSSAEPPASADDATEE</sequence>
<feature type="region of interest" description="Disordered" evidence="1">
    <location>
        <begin position="149"/>
        <end position="186"/>
    </location>
</feature>
<feature type="compositionally biased region" description="Low complexity" evidence="1">
    <location>
        <begin position="1"/>
        <end position="13"/>
    </location>
</feature>
<organism evidence="2 3">
    <name type="scientific">Plasmodiophora brassicae</name>
    <name type="common">Clubroot disease agent</name>
    <dbReference type="NCBI Taxonomy" id="37360"/>
    <lineage>
        <taxon>Eukaryota</taxon>
        <taxon>Sar</taxon>
        <taxon>Rhizaria</taxon>
        <taxon>Endomyxa</taxon>
        <taxon>Phytomyxea</taxon>
        <taxon>Plasmodiophorida</taxon>
        <taxon>Plasmodiophoridae</taxon>
        <taxon>Plasmodiophora</taxon>
    </lineage>
</organism>
<feature type="compositionally biased region" description="Low complexity" evidence="1">
    <location>
        <begin position="343"/>
        <end position="359"/>
    </location>
</feature>
<feature type="compositionally biased region" description="Low complexity" evidence="1">
    <location>
        <begin position="428"/>
        <end position="455"/>
    </location>
</feature>
<evidence type="ECO:0000313" key="3">
    <source>
        <dbReference type="Proteomes" id="UP000290189"/>
    </source>
</evidence>
<reference evidence="2 3" key="1">
    <citation type="submission" date="2018-03" db="EMBL/GenBank/DDBJ databases">
        <authorList>
            <person name="Fogelqvist J."/>
        </authorList>
    </citation>
    <scope>NUCLEOTIDE SEQUENCE [LARGE SCALE GENOMIC DNA]</scope>
</reference>
<protein>
    <submittedName>
        <fullName evidence="2">Uncharacterized protein</fullName>
    </submittedName>
</protein>
<dbReference type="Proteomes" id="UP000290189">
    <property type="component" value="Unassembled WGS sequence"/>
</dbReference>
<feature type="compositionally biased region" description="Low complexity" evidence="1">
    <location>
        <begin position="52"/>
        <end position="63"/>
    </location>
</feature>
<dbReference type="AlphaFoldDB" id="A0A3P3Y418"/>
<gene>
    <name evidence="2" type="ORF">PLBR_LOCUS2113</name>
</gene>
<accession>A0A3P3Y418</accession>
<feature type="region of interest" description="Disordered" evidence="1">
    <location>
        <begin position="422"/>
        <end position="497"/>
    </location>
</feature>
<geneLocation type="mitochondrion" evidence="2"/>
<name>A0A3P3Y418_PLABS</name>
<dbReference type="EMBL" id="OVEO01000003">
    <property type="protein sequence ID" value="SPQ94898.1"/>
    <property type="molecule type" value="Genomic_DNA"/>
</dbReference>
<feature type="compositionally biased region" description="Low complexity" evidence="1">
    <location>
        <begin position="482"/>
        <end position="491"/>
    </location>
</feature>
<proteinExistence type="predicted"/>
<keyword evidence="2" id="KW-0496">Mitochondrion</keyword>
<feature type="compositionally biased region" description="Low complexity" evidence="1">
    <location>
        <begin position="149"/>
        <end position="182"/>
    </location>
</feature>
<feature type="region of interest" description="Disordered" evidence="1">
    <location>
        <begin position="1"/>
        <end position="74"/>
    </location>
</feature>